<proteinExistence type="predicted"/>
<reference evidence="1 2" key="1">
    <citation type="submission" date="2015-01" db="EMBL/GenBank/DDBJ databases">
        <title>Evolution of Trichinella species and genotypes.</title>
        <authorList>
            <person name="Korhonen P.K."/>
            <person name="Edoardo P."/>
            <person name="Giuseppe L.R."/>
            <person name="Gasser R.B."/>
        </authorList>
    </citation>
    <scope>NUCLEOTIDE SEQUENCE [LARGE SCALE GENOMIC DNA]</scope>
    <source>
        <strain evidence="1">ISS588</strain>
    </source>
</reference>
<accession>A0A0V1GLN2</accession>
<organism evidence="1 2">
    <name type="scientific">Trichinella pseudospiralis</name>
    <name type="common">Parasitic roundworm</name>
    <dbReference type="NCBI Taxonomy" id="6337"/>
    <lineage>
        <taxon>Eukaryota</taxon>
        <taxon>Metazoa</taxon>
        <taxon>Ecdysozoa</taxon>
        <taxon>Nematoda</taxon>
        <taxon>Enoplea</taxon>
        <taxon>Dorylaimia</taxon>
        <taxon>Trichinellida</taxon>
        <taxon>Trichinellidae</taxon>
        <taxon>Trichinella</taxon>
    </lineage>
</organism>
<feature type="non-terminal residue" evidence="1">
    <location>
        <position position="15"/>
    </location>
</feature>
<protein>
    <submittedName>
        <fullName evidence="1">Uncharacterized protein</fullName>
    </submittedName>
</protein>
<comment type="caution">
    <text evidence="1">The sequence shown here is derived from an EMBL/GenBank/DDBJ whole genome shotgun (WGS) entry which is preliminary data.</text>
</comment>
<dbReference type="Proteomes" id="UP000054805">
    <property type="component" value="Unassembled WGS sequence"/>
</dbReference>
<evidence type="ECO:0000313" key="2">
    <source>
        <dbReference type="Proteomes" id="UP000054805"/>
    </source>
</evidence>
<evidence type="ECO:0000313" key="1">
    <source>
        <dbReference type="EMBL" id="KRY99048.1"/>
    </source>
</evidence>
<gene>
    <name evidence="1" type="ORF">T4B_5531</name>
</gene>
<keyword evidence="2" id="KW-1185">Reference proteome</keyword>
<sequence>MPTLGSGVWTWNMVR</sequence>
<dbReference type="EMBL" id="JYDS01001385">
    <property type="protein sequence ID" value="KRY99048.1"/>
    <property type="molecule type" value="Genomic_DNA"/>
</dbReference>
<name>A0A0V1GLN2_TRIPS</name>